<keyword evidence="7" id="KW-0378">Hydrolase</keyword>
<keyword evidence="8" id="KW-1185">Reference proteome</keyword>
<organism evidence="7 8">
    <name type="scientific">Pseudochelatococcus lubricantis</name>
    <dbReference type="NCBI Taxonomy" id="1538102"/>
    <lineage>
        <taxon>Bacteria</taxon>
        <taxon>Pseudomonadati</taxon>
        <taxon>Pseudomonadota</taxon>
        <taxon>Alphaproteobacteria</taxon>
        <taxon>Hyphomicrobiales</taxon>
        <taxon>Chelatococcaceae</taxon>
        <taxon>Pseudochelatococcus</taxon>
    </lineage>
</organism>
<dbReference type="InterPro" id="IPR050925">
    <property type="entry name" value="Rhomboid_protease_S54"/>
</dbReference>
<dbReference type="Pfam" id="PF01694">
    <property type="entry name" value="Rhomboid"/>
    <property type="match status" value="1"/>
</dbReference>
<comment type="subcellular location">
    <subcellularLocation>
        <location evidence="1">Membrane</location>
        <topology evidence="1">Multi-pass membrane protein</topology>
    </subcellularLocation>
</comment>
<dbReference type="GO" id="GO:0006508">
    <property type="term" value="P:proteolysis"/>
    <property type="evidence" value="ECO:0007669"/>
    <property type="project" value="UniProtKB-KW"/>
</dbReference>
<evidence type="ECO:0000256" key="3">
    <source>
        <dbReference type="ARBA" id="ARBA00022989"/>
    </source>
</evidence>
<keyword evidence="3 5" id="KW-1133">Transmembrane helix</keyword>
<evidence type="ECO:0000256" key="4">
    <source>
        <dbReference type="ARBA" id="ARBA00023136"/>
    </source>
</evidence>
<feature type="transmembrane region" description="Helical" evidence="5">
    <location>
        <begin position="138"/>
        <end position="158"/>
    </location>
</feature>
<dbReference type="Proteomes" id="UP001429580">
    <property type="component" value="Unassembled WGS sequence"/>
</dbReference>
<dbReference type="PANTHER" id="PTHR43731:SF34">
    <property type="entry name" value="PEPTIDASE S54 RHOMBOID DOMAIN-CONTAINING PROTEIN"/>
    <property type="match status" value="1"/>
</dbReference>
<dbReference type="RefSeq" id="WP_166948782.1">
    <property type="nucleotide sequence ID" value="NZ_JAASQI010000001.1"/>
</dbReference>
<protein>
    <submittedName>
        <fullName evidence="7">Membrane associated rhomboid family serine protease</fullName>
    </submittedName>
</protein>
<evidence type="ECO:0000256" key="5">
    <source>
        <dbReference type="SAM" id="Phobius"/>
    </source>
</evidence>
<keyword evidence="2 5" id="KW-0812">Transmembrane</keyword>
<dbReference type="PANTHER" id="PTHR43731">
    <property type="entry name" value="RHOMBOID PROTEASE"/>
    <property type="match status" value="1"/>
</dbReference>
<evidence type="ECO:0000313" key="8">
    <source>
        <dbReference type="Proteomes" id="UP001429580"/>
    </source>
</evidence>
<evidence type="ECO:0000313" key="7">
    <source>
        <dbReference type="EMBL" id="NIJ56913.1"/>
    </source>
</evidence>
<evidence type="ECO:0000256" key="1">
    <source>
        <dbReference type="ARBA" id="ARBA00004141"/>
    </source>
</evidence>
<dbReference type="GO" id="GO:0008233">
    <property type="term" value="F:peptidase activity"/>
    <property type="evidence" value="ECO:0007669"/>
    <property type="project" value="UniProtKB-KW"/>
</dbReference>
<feature type="transmembrane region" description="Helical" evidence="5">
    <location>
        <begin position="115"/>
        <end position="132"/>
    </location>
</feature>
<comment type="caution">
    <text evidence="7">The sequence shown here is derived from an EMBL/GenBank/DDBJ whole genome shotgun (WGS) entry which is preliminary data.</text>
</comment>
<feature type="transmembrane region" description="Helical" evidence="5">
    <location>
        <begin position="202"/>
        <end position="219"/>
    </location>
</feature>
<feature type="transmembrane region" description="Helical" evidence="5">
    <location>
        <begin position="48"/>
        <end position="66"/>
    </location>
</feature>
<dbReference type="InterPro" id="IPR035952">
    <property type="entry name" value="Rhomboid-like_sf"/>
</dbReference>
<dbReference type="EMBL" id="JAASQI010000001">
    <property type="protein sequence ID" value="NIJ56913.1"/>
    <property type="molecule type" value="Genomic_DNA"/>
</dbReference>
<sequence>MFIPIYDGLAYRTIRVAWATWSVLALSCLFYAAYALRLLPGRLADETWLSAAFGVIPAVLLGSAALPDGLPLVPEPATLVSGQFVHLGFLHLAGNMLFLAVFGDNVEDAMGHARFALFYLACGAAGALAYAAGHPESLRPLVGGSGAVSGLAAAYLLLYPRARVWGLFLNRIPLQVPALWAIGFWIAFQIVQAWFGSDDVGWLAHLGGFAAGGALVVVLRRRDQPLFGAGIGKGMGKPAVADDP</sequence>
<evidence type="ECO:0000256" key="2">
    <source>
        <dbReference type="ARBA" id="ARBA00022692"/>
    </source>
</evidence>
<name>A0ABX0UVC6_9HYPH</name>
<feature type="domain" description="Peptidase S54 rhomboid" evidence="6">
    <location>
        <begin position="78"/>
        <end position="221"/>
    </location>
</feature>
<dbReference type="InterPro" id="IPR022764">
    <property type="entry name" value="Peptidase_S54_rhomboid_dom"/>
</dbReference>
<dbReference type="Gene3D" id="1.20.1540.10">
    <property type="entry name" value="Rhomboid-like"/>
    <property type="match status" value="1"/>
</dbReference>
<accession>A0ABX0UVC6</accession>
<feature type="transmembrane region" description="Helical" evidence="5">
    <location>
        <begin position="178"/>
        <end position="196"/>
    </location>
</feature>
<proteinExistence type="predicted"/>
<keyword evidence="7" id="KW-0645">Protease</keyword>
<gene>
    <name evidence="7" type="ORF">FHS82_000726</name>
</gene>
<reference evidence="7 8" key="1">
    <citation type="submission" date="2020-03" db="EMBL/GenBank/DDBJ databases">
        <title>Genomic Encyclopedia of Type Strains, Phase IV (KMG-IV): sequencing the most valuable type-strain genomes for metagenomic binning, comparative biology and taxonomic classification.</title>
        <authorList>
            <person name="Goeker M."/>
        </authorList>
    </citation>
    <scope>NUCLEOTIDE SEQUENCE [LARGE SCALE GENOMIC DNA]</scope>
    <source>
        <strain evidence="7 8">DSM 103870</strain>
    </source>
</reference>
<keyword evidence="4 5" id="KW-0472">Membrane</keyword>
<dbReference type="SUPFAM" id="SSF144091">
    <property type="entry name" value="Rhomboid-like"/>
    <property type="match status" value="1"/>
</dbReference>
<feature type="transmembrane region" description="Helical" evidence="5">
    <location>
        <begin position="16"/>
        <end position="36"/>
    </location>
</feature>
<feature type="transmembrane region" description="Helical" evidence="5">
    <location>
        <begin position="86"/>
        <end position="103"/>
    </location>
</feature>
<evidence type="ECO:0000259" key="6">
    <source>
        <dbReference type="Pfam" id="PF01694"/>
    </source>
</evidence>